<keyword evidence="2" id="KW-0810">Translation regulation</keyword>
<dbReference type="InterPro" id="IPR004394">
    <property type="entry name" value="Iojap/RsfS/C7orf30"/>
</dbReference>
<keyword evidence="2" id="KW-0678">Repressor</keyword>
<accession>A0A7C1CUC1</accession>
<sequence length="122" mass="14389">MDNVVKEIVEILDKKHGEEIVVLDISKVSNLSDYFVVTTANSDPHMDALREGVLEYVERESVRIIFYDKGKGYDWMVIDGGYFIIHIFSKKGREFYSLEDLWLNAKRYTYRDLVKDEDNTRQ</sequence>
<dbReference type="SUPFAM" id="SSF81301">
    <property type="entry name" value="Nucleotidyltransferase"/>
    <property type="match status" value="1"/>
</dbReference>
<evidence type="ECO:0000256" key="2">
    <source>
        <dbReference type="HAMAP-Rule" id="MF_01477"/>
    </source>
</evidence>
<dbReference type="GO" id="GO:0005737">
    <property type="term" value="C:cytoplasm"/>
    <property type="evidence" value="ECO:0007669"/>
    <property type="project" value="UniProtKB-SubCell"/>
</dbReference>
<dbReference type="GO" id="GO:0017148">
    <property type="term" value="P:negative regulation of translation"/>
    <property type="evidence" value="ECO:0007669"/>
    <property type="project" value="UniProtKB-UniRule"/>
</dbReference>
<dbReference type="Pfam" id="PF02410">
    <property type="entry name" value="RsfS"/>
    <property type="match status" value="1"/>
</dbReference>
<reference evidence="3" key="1">
    <citation type="journal article" date="2020" name="mSystems">
        <title>Genome- and Community-Level Interaction Insights into Carbon Utilization and Element Cycling Functions of Hydrothermarchaeota in Hydrothermal Sediment.</title>
        <authorList>
            <person name="Zhou Z."/>
            <person name="Liu Y."/>
            <person name="Xu W."/>
            <person name="Pan J."/>
            <person name="Luo Z.H."/>
            <person name="Li M."/>
        </authorList>
    </citation>
    <scope>NUCLEOTIDE SEQUENCE [LARGE SCALE GENOMIC DNA]</scope>
    <source>
        <strain evidence="3">SpSt-1179</strain>
    </source>
</reference>
<evidence type="ECO:0000313" key="3">
    <source>
        <dbReference type="EMBL" id="HDP76856.1"/>
    </source>
</evidence>
<dbReference type="InterPro" id="IPR043519">
    <property type="entry name" value="NT_sf"/>
</dbReference>
<dbReference type="PANTHER" id="PTHR21043:SF0">
    <property type="entry name" value="MITOCHONDRIAL ASSEMBLY OF RIBOSOMAL LARGE SUBUNIT PROTEIN 1"/>
    <property type="match status" value="1"/>
</dbReference>
<comment type="caution">
    <text evidence="3">The sequence shown here is derived from an EMBL/GenBank/DDBJ whole genome shotgun (WGS) entry which is preliminary data.</text>
</comment>
<comment type="function">
    <text evidence="2">Functions as a ribosomal silencing factor. Interacts with ribosomal protein uL14 (rplN), blocking formation of intersubunit bridge B8. Prevents association of the 30S and 50S ribosomal subunits and the formation of functional ribosomes, thus repressing translation.</text>
</comment>
<comment type="similarity">
    <text evidence="1 2">Belongs to the Iojap/RsfS family.</text>
</comment>
<dbReference type="Gene3D" id="3.30.460.10">
    <property type="entry name" value="Beta Polymerase, domain 2"/>
    <property type="match status" value="1"/>
</dbReference>
<evidence type="ECO:0000256" key="1">
    <source>
        <dbReference type="ARBA" id="ARBA00010574"/>
    </source>
</evidence>
<comment type="subunit">
    <text evidence="2">Interacts with ribosomal protein uL14 (rplN).</text>
</comment>
<dbReference type="Proteomes" id="UP000886198">
    <property type="component" value="Unassembled WGS sequence"/>
</dbReference>
<dbReference type="PANTHER" id="PTHR21043">
    <property type="entry name" value="IOJAP SUPERFAMILY ORTHOLOG"/>
    <property type="match status" value="1"/>
</dbReference>
<comment type="subcellular location">
    <subcellularLocation>
        <location evidence="2">Cytoplasm</location>
    </subcellularLocation>
</comment>
<dbReference type="EMBL" id="DSBT01000049">
    <property type="protein sequence ID" value="HDP76856.1"/>
    <property type="molecule type" value="Genomic_DNA"/>
</dbReference>
<organism evidence="3">
    <name type="scientific">Mesotoga infera</name>
    <dbReference type="NCBI Taxonomy" id="1236046"/>
    <lineage>
        <taxon>Bacteria</taxon>
        <taxon>Thermotogati</taxon>
        <taxon>Thermotogota</taxon>
        <taxon>Thermotogae</taxon>
        <taxon>Kosmotogales</taxon>
        <taxon>Kosmotogaceae</taxon>
        <taxon>Mesotoga</taxon>
    </lineage>
</organism>
<dbReference type="GO" id="GO:0043023">
    <property type="term" value="F:ribosomal large subunit binding"/>
    <property type="evidence" value="ECO:0007669"/>
    <property type="project" value="TreeGrafter"/>
</dbReference>
<dbReference type="AlphaFoldDB" id="A0A7C1CUC1"/>
<gene>
    <name evidence="2 3" type="primary">rsfS</name>
    <name evidence="3" type="ORF">ENN47_01460</name>
</gene>
<keyword evidence="2" id="KW-0963">Cytoplasm</keyword>
<dbReference type="GO" id="GO:0090071">
    <property type="term" value="P:negative regulation of ribosome biogenesis"/>
    <property type="evidence" value="ECO:0007669"/>
    <property type="project" value="UniProtKB-UniRule"/>
</dbReference>
<dbReference type="NCBIfam" id="TIGR00090">
    <property type="entry name" value="rsfS_iojap_ybeB"/>
    <property type="match status" value="1"/>
</dbReference>
<name>A0A7C1CUC1_9BACT</name>
<proteinExistence type="inferred from homology"/>
<dbReference type="HAMAP" id="MF_01477">
    <property type="entry name" value="Iojap_RsfS"/>
    <property type="match status" value="1"/>
</dbReference>
<protein>
    <recommendedName>
        <fullName evidence="2">Ribosomal silencing factor RsfS</fullName>
    </recommendedName>
</protein>
<dbReference type="GO" id="GO:0042256">
    <property type="term" value="P:cytosolic ribosome assembly"/>
    <property type="evidence" value="ECO:0007669"/>
    <property type="project" value="UniProtKB-UniRule"/>
</dbReference>